<organism evidence="2">
    <name type="scientific">Chaetomium thermophilum (strain DSM 1495 / CBS 144.50 / IMI 039719)</name>
    <name type="common">Thermochaetoides thermophila</name>
    <dbReference type="NCBI Taxonomy" id="759272"/>
    <lineage>
        <taxon>Eukaryota</taxon>
        <taxon>Fungi</taxon>
        <taxon>Dikarya</taxon>
        <taxon>Ascomycota</taxon>
        <taxon>Pezizomycotina</taxon>
        <taxon>Sordariomycetes</taxon>
        <taxon>Sordariomycetidae</taxon>
        <taxon>Sordariales</taxon>
        <taxon>Chaetomiaceae</taxon>
        <taxon>Thermochaetoides</taxon>
    </lineage>
</organism>
<dbReference type="Proteomes" id="UP000008066">
    <property type="component" value="Unassembled WGS sequence"/>
</dbReference>
<dbReference type="STRING" id="759272.G0SGD0"/>
<evidence type="ECO:0000313" key="2">
    <source>
        <dbReference type="Proteomes" id="UP000008066"/>
    </source>
</evidence>
<dbReference type="KEGG" id="cthr:CTHT_0065880"/>
<name>G0SGD0_CHATD</name>
<dbReference type="Pfam" id="PF13875">
    <property type="entry name" value="DUF4202"/>
    <property type="match status" value="1"/>
</dbReference>
<gene>
    <name evidence="1" type="ORF">CTHT_0065880</name>
</gene>
<dbReference type="AlphaFoldDB" id="G0SGD0"/>
<sequence>MTTLTVLPENYAIALKLIDEAHAQDPNTTPGPDGGPIPYELHYAQEMTRWLAIHTPDASPALQLACRAQHFRRWELPRSSYPKTRSGYLMWRAKAKSLAAQHLTTLLSSPAITPPIPESEIEYIASLVRKEGLRATSTKPRDSIETAPSQQEIDAQAVEDVACLVFLTQQFESYSTTGNGAAIDDDKWVNILRKTWAKMGERGRELALGVVEALGERGKRLVVRAVSGDEKGEN</sequence>
<dbReference type="eggNOG" id="ENOG502S0KS">
    <property type="taxonomic scope" value="Eukaryota"/>
</dbReference>
<accession>G0SGD0</accession>
<dbReference type="OMA" id="YAQKMTK"/>
<dbReference type="OrthoDB" id="417697at2759"/>
<dbReference type="InterPro" id="IPR025255">
    <property type="entry name" value="DUF4202"/>
</dbReference>
<protein>
    <recommendedName>
        <fullName evidence="3">Glutamyl-tRNA synthetase-like protein</fullName>
    </recommendedName>
</protein>
<dbReference type="PANTHER" id="PTHR41729:SF1">
    <property type="entry name" value="GLUTAMYL-TRNA SYNTHETASE"/>
    <property type="match status" value="1"/>
</dbReference>
<reference evidence="1 2" key="1">
    <citation type="journal article" date="2011" name="Cell">
        <title>Insight into structure and assembly of the nuclear pore complex by utilizing the genome of a eukaryotic thermophile.</title>
        <authorList>
            <person name="Amlacher S."/>
            <person name="Sarges P."/>
            <person name="Flemming D."/>
            <person name="van Noort V."/>
            <person name="Kunze R."/>
            <person name="Devos D.P."/>
            <person name="Arumugam M."/>
            <person name="Bork P."/>
            <person name="Hurt E."/>
        </authorList>
    </citation>
    <scope>NUCLEOTIDE SEQUENCE [LARGE SCALE GENOMIC DNA]</scope>
    <source>
        <strain evidence="2">DSM 1495 / CBS 144.50 / IMI 039719</strain>
    </source>
</reference>
<proteinExistence type="predicted"/>
<dbReference type="HOGENOM" id="CLU_085403_0_0_1"/>
<dbReference type="PANTHER" id="PTHR41729">
    <property type="entry name" value="GLUTAMYL-TRNA SYNTHETASE"/>
    <property type="match status" value="1"/>
</dbReference>
<dbReference type="GeneID" id="18260626"/>
<keyword evidence="2" id="KW-1185">Reference proteome</keyword>
<dbReference type="EMBL" id="GL988047">
    <property type="protein sequence ID" value="EGS17269.1"/>
    <property type="molecule type" value="Genomic_DNA"/>
</dbReference>
<evidence type="ECO:0008006" key="3">
    <source>
        <dbReference type="Google" id="ProtNLM"/>
    </source>
</evidence>
<dbReference type="RefSeq" id="XP_006696887.1">
    <property type="nucleotide sequence ID" value="XM_006696824.1"/>
</dbReference>
<evidence type="ECO:0000313" key="1">
    <source>
        <dbReference type="EMBL" id="EGS17269.1"/>
    </source>
</evidence>